<evidence type="ECO:0000256" key="7">
    <source>
        <dbReference type="SAM" id="MobiDB-lite"/>
    </source>
</evidence>
<organism evidence="10 11">
    <name type="scientific">Brachybacterium ginsengisoli</name>
    <dbReference type="NCBI Taxonomy" id="1331682"/>
    <lineage>
        <taxon>Bacteria</taxon>
        <taxon>Bacillati</taxon>
        <taxon>Actinomycetota</taxon>
        <taxon>Actinomycetes</taxon>
        <taxon>Micrococcales</taxon>
        <taxon>Dermabacteraceae</taxon>
        <taxon>Brachybacterium</taxon>
    </lineage>
</organism>
<feature type="transmembrane region" description="Helical" evidence="8">
    <location>
        <begin position="167"/>
        <end position="189"/>
    </location>
</feature>
<keyword evidence="5 8" id="KW-1133">Transmembrane helix</keyword>
<keyword evidence="4" id="KW-0378">Hydrolase</keyword>
<evidence type="ECO:0000256" key="8">
    <source>
        <dbReference type="SAM" id="Phobius"/>
    </source>
</evidence>
<dbReference type="SUPFAM" id="SSF48317">
    <property type="entry name" value="Acid phosphatase/Vanadium-dependent haloperoxidase"/>
    <property type="match status" value="1"/>
</dbReference>
<evidence type="ECO:0000256" key="5">
    <source>
        <dbReference type="ARBA" id="ARBA00022989"/>
    </source>
</evidence>
<dbReference type="Proteomes" id="UP000217889">
    <property type="component" value="Chromosome"/>
</dbReference>
<dbReference type="RefSeq" id="WP_096797949.1">
    <property type="nucleotide sequence ID" value="NZ_CP023564.1"/>
</dbReference>
<proteinExistence type="predicted"/>
<feature type="compositionally biased region" description="Basic and acidic residues" evidence="7">
    <location>
        <begin position="238"/>
        <end position="250"/>
    </location>
</feature>
<comment type="subcellular location">
    <subcellularLocation>
        <location evidence="1">Cell membrane</location>
        <topology evidence="1">Multi-pass membrane protein</topology>
    </subcellularLocation>
</comment>
<feature type="domain" description="Phosphatidic acid phosphatase type 2/haloperoxidase" evidence="9">
    <location>
        <begin position="96"/>
        <end position="210"/>
    </location>
</feature>
<evidence type="ECO:0000259" key="9">
    <source>
        <dbReference type="SMART" id="SM00014"/>
    </source>
</evidence>
<dbReference type="EMBL" id="CP023564">
    <property type="protein sequence ID" value="ATG53470.1"/>
    <property type="molecule type" value="Genomic_DNA"/>
</dbReference>
<dbReference type="PANTHER" id="PTHR14969">
    <property type="entry name" value="SPHINGOSINE-1-PHOSPHATE PHOSPHOHYDROLASE"/>
    <property type="match status" value="1"/>
</dbReference>
<dbReference type="InterPro" id="IPR000326">
    <property type="entry name" value="PAP2/HPO"/>
</dbReference>
<feature type="transmembrane region" description="Helical" evidence="8">
    <location>
        <begin position="12"/>
        <end position="33"/>
    </location>
</feature>
<dbReference type="SMART" id="SM00014">
    <property type="entry name" value="acidPPc"/>
    <property type="match status" value="1"/>
</dbReference>
<protein>
    <recommendedName>
        <fullName evidence="9">Phosphatidic acid phosphatase type 2/haloperoxidase domain-containing protein</fullName>
    </recommendedName>
</protein>
<dbReference type="PANTHER" id="PTHR14969:SF62">
    <property type="entry name" value="DECAPRENYLPHOSPHORYL-5-PHOSPHORIBOSE PHOSPHATASE RV3807C-RELATED"/>
    <property type="match status" value="1"/>
</dbReference>
<dbReference type="Pfam" id="PF01569">
    <property type="entry name" value="PAP2"/>
    <property type="match status" value="1"/>
</dbReference>
<feature type="transmembrane region" description="Helical" evidence="8">
    <location>
        <begin position="98"/>
        <end position="119"/>
    </location>
</feature>
<dbReference type="GO" id="GO:0005886">
    <property type="term" value="C:plasma membrane"/>
    <property type="evidence" value="ECO:0007669"/>
    <property type="project" value="UniProtKB-SubCell"/>
</dbReference>
<dbReference type="AlphaFoldDB" id="A0A291GTG5"/>
<keyword evidence="3 8" id="KW-0812">Transmembrane</keyword>
<dbReference type="InterPro" id="IPR036938">
    <property type="entry name" value="PAP2/HPO_sf"/>
</dbReference>
<name>A0A291GTG5_9MICO</name>
<evidence type="ECO:0000256" key="4">
    <source>
        <dbReference type="ARBA" id="ARBA00022801"/>
    </source>
</evidence>
<evidence type="ECO:0000256" key="2">
    <source>
        <dbReference type="ARBA" id="ARBA00022475"/>
    </source>
</evidence>
<feature type="transmembrane region" description="Helical" evidence="8">
    <location>
        <begin position="62"/>
        <end position="86"/>
    </location>
</feature>
<keyword evidence="11" id="KW-1185">Reference proteome</keyword>
<reference evidence="10 11" key="1">
    <citation type="journal article" date="2014" name="Int. J. Syst. Evol. Microbiol.">
        <title>Brachybacterium ginsengisoli sp. nov., isolated from soil of a ginseng field.</title>
        <authorList>
            <person name="Hoang V.A."/>
            <person name="Kim Y.J."/>
            <person name="Nguyen N.L."/>
            <person name="Yang D.C."/>
        </authorList>
    </citation>
    <scope>NUCLEOTIDE SEQUENCE [LARGE SCALE GENOMIC DNA]</scope>
    <source>
        <strain evidence="10 11">DCY80</strain>
    </source>
</reference>
<evidence type="ECO:0000256" key="6">
    <source>
        <dbReference type="ARBA" id="ARBA00023136"/>
    </source>
</evidence>
<accession>A0A291GTG5</accession>
<evidence type="ECO:0000313" key="10">
    <source>
        <dbReference type="EMBL" id="ATG53470.1"/>
    </source>
</evidence>
<dbReference type="OrthoDB" id="9789113at2"/>
<evidence type="ECO:0000256" key="3">
    <source>
        <dbReference type="ARBA" id="ARBA00022692"/>
    </source>
</evidence>
<dbReference type="Gene3D" id="1.20.144.10">
    <property type="entry name" value="Phosphatidic acid phosphatase type 2/haloperoxidase"/>
    <property type="match status" value="1"/>
</dbReference>
<dbReference type="GO" id="GO:0016787">
    <property type="term" value="F:hydrolase activity"/>
    <property type="evidence" value="ECO:0007669"/>
    <property type="project" value="UniProtKB-KW"/>
</dbReference>
<feature type="transmembrane region" description="Helical" evidence="8">
    <location>
        <begin position="139"/>
        <end position="160"/>
    </location>
</feature>
<sequence length="250" mass="26120">MHRGPSSSRFGVALLRPLLWAVVAALLAVAFAWSMQSLPQIRTADLSLVLAARRASGPVGDALALGIDIVFGPRAAVALVALVALVHGLARRSTTAGLRLALIVAVPWATAALLKAIVARPRPDLTLLPPGPVDVPGSFSFPSGHPAVAAALCCAILLTLRPGRSRAAATVLAAVVVGLTAWSRVALGVHHPSDVLASAVLVPVLARQARAVLDLVLPIPREQAEHHRRRRPPTIPPDTDRRTAEVPRPS</sequence>
<feature type="region of interest" description="Disordered" evidence="7">
    <location>
        <begin position="223"/>
        <end position="250"/>
    </location>
</feature>
<gene>
    <name evidence="10" type="ORF">CFK41_00770</name>
</gene>
<evidence type="ECO:0000256" key="1">
    <source>
        <dbReference type="ARBA" id="ARBA00004651"/>
    </source>
</evidence>
<evidence type="ECO:0000313" key="11">
    <source>
        <dbReference type="Proteomes" id="UP000217889"/>
    </source>
</evidence>
<dbReference type="KEGG" id="bgg:CFK41_00770"/>
<keyword evidence="2" id="KW-1003">Cell membrane</keyword>
<keyword evidence="6 8" id="KW-0472">Membrane</keyword>